<name>A0A9Q9END3_9PEZI</name>
<evidence type="ECO:0000313" key="3">
    <source>
        <dbReference type="EMBL" id="USW55368.1"/>
    </source>
</evidence>
<dbReference type="PANTHER" id="PTHR13847">
    <property type="entry name" value="SARCOSINE DEHYDROGENASE-RELATED"/>
    <property type="match status" value="1"/>
</dbReference>
<keyword evidence="4" id="KW-1185">Reference proteome</keyword>
<dbReference type="OrthoDB" id="498204at2759"/>
<reference evidence="3" key="1">
    <citation type="submission" date="2022-06" db="EMBL/GenBank/DDBJ databases">
        <title>Complete genome sequences of two strains of the flax pathogen Septoria linicola.</title>
        <authorList>
            <person name="Lapalu N."/>
            <person name="Simon A."/>
            <person name="Demenou B."/>
            <person name="Paumier D."/>
            <person name="Guillot M.-P."/>
            <person name="Gout L."/>
            <person name="Valade R."/>
        </authorList>
    </citation>
    <scope>NUCLEOTIDE SEQUENCE</scope>
    <source>
        <strain evidence="3">SE15195</strain>
    </source>
</reference>
<accession>A0A9Q9END3</accession>
<evidence type="ECO:0000256" key="1">
    <source>
        <dbReference type="SAM" id="MobiDB-lite"/>
    </source>
</evidence>
<evidence type="ECO:0000259" key="2">
    <source>
        <dbReference type="Pfam" id="PF01266"/>
    </source>
</evidence>
<dbReference type="GO" id="GO:0005829">
    <property type="term" value="C:cytosol"/>
    <property type="evidence" value="ECO:0007669"/>
    <property type="project" value="GOC"/>
</dbReference>
<evidence type="ECO:0000313" key="4">
    <source>
        <dbReference type="Proteomes" id="UP001056384"/>
    </source>
</evidence>
<sequence length="407" mass="43312">MAGSTVILGAGIIGTATAYYLSQDPSAGQVHLVEASPELFASASGKAGGFLAEDWFGPATAELGELSFRLHRELAEQYDGRKKWGYSRSTGTSLVVGRDKSSKKKSKEWLQHGGSRAEVAKAEKIEHYTDGSGPGWMRKKDGNRVEMISDEGGVAQVDPKRLCEFLLEKSLEQGVKLHQPARATKILQDREGVVAGVTIQKPDETAEDISCSRILIAAGAWTSRVFAELFPTSSTRIPVTQLAGHSLVVRSPRWTAEQEATGCHAVFASSSEAWSPEIFSRIGEEIYIAGLNSSSMPLPDLPTGATADRGAIEQVTQVTEQMIGSDFEVVRDGLCFRPVTRSGNPILAQVPDAKLDGGVSTAASGGVFVCAGHGPWGISLGLGTGKVMSEMLQHDEMSCDVNMLGSG</sequence>
<dbReference type="Gene3D" id="3.30.9.10">
    <property type="entry name" value="D-Amino Acid Oxidase, subunit A, domain 2"/>
    <property type="match status" value="1"/>
</dbReference>
<protein>
    <submittedName>
        <fullName evidence="3">FAD dependent oxidoreductase, FAD/NAD(P)-binding domain superfamily</fullName>
    </submittedName>
</protein>
<dbReference type="InterPro" id="IPR006076">
    <property type="entry name" value="FAD-dep_OxRdtase"/>
</dbReference>
<dbReference type="GO" id="GO:0042147">
    <property type="term" value="P:retrograde transport, endosome to Golgi"/>
    <property type="evidence" value="ECO:0007669"/>
    <property type="project" value="TreeGrafter"/>
</dbReference>
<dbReference type="EMBL" id="CP099424">
    <property type="protein sequence ID" value="USW55368.1"/>
    <property type="molecule type" value="Genomic_DNA"/>
</dbReference>
<dbReference type="Proteomes" id="UP001056384">
    <property type="component" value="Chromosome 7"/>
</dbReference>
<dbReference type="InterPro" id="IPR036188">
    <property type="entry name" value="FAD/NAD-bd_sf"/>
</dbReference>
<proteinExistence type="predicted"/>
<organism evidence="3 4">
    <name type="scientific">Septoria linicola</name>
    <dbReference type="NCBI Taxonomy" id="215465"/>
    <lineage>
        <taxon>Eukaryota</taxon>
        <taxon>Fungi</taxon>
        <taxon>Dikarya</taxon>
        <taxon>Ascomycota</taxon>
        <taxon>Pezizomycotina</taxon>
        <taxon>Dothideomycetes</taxon>
        <taxon>Dothideomycetidae</taxon>
        <taxon>Mycosphaerellales</taxon>
        <taxon>Mycosphaerellaceae</taxon>
        <taxon>Septoria</taxon>
    </lineage>
</organism>
<dbReference type="PANTHER" id="PTHR13847:SF185">
    <property type="entry name" value="FAD DEPENDENT OXIDOREDUCTASE SUPERFAMILY (AFU_ORTHOLOGUE AFUA_3G02360)"/>
    <property type="match status" value="1"/>
</dbReference>
<gene>
    <name evidence="3" type="ORF">Slin15195_G086870</name>
</gene>
<dbReference type="AlphaFoldDB" id="A0A9Q9END3"/>
<feature type="domain" description="FAD dependent oxidoreductase" evidence="2">
    <location>
        <begin position="6"/>
        <end position="391"/>
    </location>
</feature>
<dbReference type="Gene3D" id="3.50.50.60">
    <property type="entry name" value="FAD/NAD(P)-binding domain"/>
    <property type="match status" value="1"/>
</dbReference>
<feature type="region of interest" description="Disordered" evidence="1">
    <location>
        <begin position="95"/>
        <end position="117"/>
    </location>
</feature>
<dbReference type="SUPFAM" id="SSF51971">
    <property type="entry name" value="Nucleotide-binding domain"/>
    <property type="match status" value="1"/>
</dbReference>
<dbReference type="GO" id="GO:0005770">
    <property type="term" value="C:late endosome"/>
    <property type="evidence" value="ECO:0007669"/>
    <property type="project" value="TreeGrafter"/>
</dbReference>
<dbReference type="Pfam" id="PF01266">
    <property type="entry name" value="DAO"/>
    <property type="match status" value="1"/>
</dbReference>